<dbReference type="InterPro" id="IPR037401">
    <property type="entry name" value="SnoaL-like"/>
</dbReference>
<evidence type="ECO:0000256" key="1">
    <source>
        <dbReference type="SAM" id="SignalP"/>
    </source>
</evidence>
<comment type="caution">
    <text evidence="3">The sequence shown here is derived from an EMBL/GenBank/DDBJ whole genome shotgun (WGS) entry which is preliminary data.</text>
</comment>
<name>A0ABW8K1P3_9GAMM</name>
<accession>A0ABW8K1P3</accession>
<evidence type="ECO:0000313" key="4">
    <source>
        <dbReference type="Proteomes" id="UP001620408"/>
    </source>
</evidence>
<dbReference type="RefSeq" id="WP_379984742.1">
    <property type="nucleotide sequence ID" value="NZ_JADIKD010000006.1"/>
</dbReference>
<gene>
    <name evidence="3" type="ORF">ISS97_02320</name>
</gene>
<dbReference type="Pfam" id="PF12680">
    <property type="entry name" value="SnoaL_2"/>
    <property type="match status" value="1"/>
</dbReference>
<feature type="domain" description="SnoaL-like" evidence="2">
    <location>
        <begin position="34"/>
        <end position="133"/>
    </location>
</feature>
<dbReference type="EMBL" id="JADIKD010000006">
    <property type="protein sequence ID" value="MFK2916086.1"/>
    <property type="molecule type" value="Genomic_DNA"/>
</dbReference>
<sequence length="141" mass="15102">MSRLMQVASLSIVSLLWPLSAAACGKSADPAAVVQAQVDAYNAHDIDAFAACYADNVTISDLSGKRPEIKGIDALKKAYAFLAKVPKAFHVEIVQRAVTGPTVADYERVIGLPPEKGQPEALAVYEVRDGKILNVWFPPHG</sequence>
<organism evidence="3 4">
    <name type="scientific">Dyella koreensis</name>
    <dbReference type="NCBI Taxonomy" id="311235"/>
    <lineage>
        <taxon>Bacteria</taxon>
        <taxon>Pseudomonadati</taxon>
        <taxon>Pseudomonadota</taxon>
        <taxon>Gammaproteobacteria</taxon>
        <taxon>Lysobacterales</taxon>
        <taxon>Rhodanobacteraceae</taxon>
        <taxon>Dyella</taxon>
    </lineage>
</organism>
<dbReference type="Gene3D" id="3.10.450.50">
    <property type="match status" value="1"/>
</dbReference>
<dbReference type="PROSITE" id="PS51257">
    <property type="entry name" value="PROKAR_LIPOPROTEIN"/>
    <property type="match status" value="1"/>
</dbReference>
<dbReference type="SUPFAM" id="SSF54427">
    <property type="entry name" value="NTF2-like"/>
    <property type="match status" value="1"/>
</dbReference>
<keyword evidence="4" id="KW-1185">Reference proteome</keyword>
<dbReference type="InterPro" id="IPR032710">
    <property type="entry name" value="NTF2-like_dom_sf"/>
</dbReference>
<feature type="signal peptide" evidence="1">
    <location>
        <begin position="1"/>
        <end position="23"/>
    </location>
</feature>
<keyword evidence="1" id="KW-0732">Signal</keyword>
<protein>
    <submittedName>
        <fullName evidence="3">Nuclear transport factor 2 family protein</fullName>
    </submittedName>
</protein>
<reference evidence="3 4" key="1">
    <citation type="submission" date="2020-10" db="EMBL/GenBank/DDBJ databases">
        <title>Phylogeny of dyella-like bacteria.</title>
        <authorList>
            <person name="Fu J."/>
        </authorList>
    </citation>
    <scope>NUCLEOTIDE SEQUENCE [LARGE SCALE GENOMIC DNA]</scope>
    <source>
        <strain evidence="3 4">BB4</strain>
    </source>
</reference>
<evidence type="ECO:0000313" key="3">
    <source>
        <dbReference type="EMBL" id="MFK2916086.1"/>
    </source>
</evidence>
<proteinExistence type="predicted"/>
<evidence type="ECO:0000259" key="2">
    <source>
        <dbReference type="Pfam" id="PF12680"/>
    </source>
</evidence>
<dbReference type="Proteomes" id="UP001620408">
    <property type="component" value="Unassembled WGS sequence"/>
</dbReference>
<feature type="chain" id="PRO_5045341472" evidence="1">
    <location>
        <begin position="24"/>
        <end position="141"/>
    </location>
</feature>